<reference evidence="1 2" key="1">
    <citation type="submission" date="2017-09" db="EMBL/GenBank/DDBJ databases">
        <title>Complete genome of Salmonella enterica subsp. diarizonae isolated from stool of a patient with bacterial enteropathy.</title>
        <authorList>
            <person name="Zhou J."/>
            <person name="Chen Q."/>
            <person name="Guo L."/>
            <person name="Fan J."/>
        </authorList>
    </citation>
    <scope>NUCLEOTIDE SEQUENCE [LARGE SCALE GENOMIC DNA]</scope>
    <source>
        <strain evidence="1 2">HZS154</strain>
    </source>
</reference>
<sequence length="67" mass="7511">MAVLHQQIIKQRFKLAVISATCHQKRSQLTHYAHELPLTIGLSSAIRQCGIILNAIPQSQSVMLYLV</sequence>
<accession>A0A2I5HJM2</accession>
<name>A0A2I5HJM2_SALDZ</name>
<evidence type="ECO:0000313" key="1">
    <source>
        <dbReference type="EMBL" id="ATW55451.1"/>
    </source>
</evidence>
<gene>
    <name evidence="1" type="ORF">CNQ75_13525</name>
</gene>
<evidence type="ECO:0000313" key="2">
    <source>
        <dbReference type="Proteomes" id="UP000230639"/>
    </source>
</evidence>
<organism evidence="1 2">
    <name type="scientific">Salmonella diarizonae</name>
    <dbReference type="NCBI Taxonomy" id="59204"/>
    <lineage>
        <taxon>Bacteria</taxon>
        <taxon>Pseudomonadati</taxon>
        <taxon>Pseudomonadota</taxon>
        <taxon>Gammaproteobacteria</taxon>
        <taxon>Enterobacterales</taxon>
        <taxon>Enterobacteriaceae</taxon>
        <taxon>Salmonella</taxon>
    </lineage>
</organism>
<proteinExistence type="predicted"/>
<dbReference type="AlphaFoldDB" id="A0A2I5HJM2"/>
<dbReference type="EMBL" id="CP023345">
    <property type="protein sequence ID" value="ATW55451.1"/>
    <property type="molecule type" value="Genomic_DNA"/>
</dbReference>
<dbReference type="STRING" id="59204.UQ49_08255"/>
<dbReference type="Proteomes" id="UP000230639">
    <property type="component" value="Chromosome"/>
</dbReference>
<protein>
    <submittedName>
        <fullName evidence="1">Uncharacterized protein</fullName>
    </submittedName>
</protein>